<dbReference type="OrthoDB" id="3078176at2"/>
<dbReference type="RefSeq" id="WP_117397501.1">
    <property type="nucleotide sequence ID" value="NZ_QVNQ01000001.1"/>
</dbReference>
<comment type="caution">
    <text evidence="2">The sequence shown here is derived from an EMBL/GenBank/DDBJ whole genome shotgun (WGS) entry which is preliminary data.</text>
</comment>
<protein>
    <submittedName>
        <fullName evidence="2">Uncharacterized protein</fullName>
    </submittedName>
</protein>
<dbReference type="AlphaFoldDB" id="A0A372GNS1"/>
<feature type="transmembrane region" description="Helical" evidence="1">
    <location>
        <begin position="179"/>
        <end position="201"/>
    </location>
</feature>
<feature type="transmembrane region" description="Helical" evidence="1">
    <location>
        <begin position="79"/>
        <end position="107"/>
    </location>
</feature>
<feature type="transmembrane region" description="Helical" evidence="1">
    <location>
        <begin position="152"/>
        <end position="173"/>
    </location>
</feature>
<evidence type="ECO:0000313" key="2">
    <source>
        <dbReference type="EMBL" id="RFS87048.1"/>
    </source>
</evidence>
<keyword evidence="1" id="KW-0472">Membrane</keyword>
<gene>
    <name evidence="2" type="ORF">D0T12_02000</name>
</gene>
<dbReference type="Proteomes" id="UP000262882">
    <property type="component" value="Unassembled WGS sequence"/>
</dbReference>
<organism evidence="2 3">
    <name type="scientific">Actinomadura spongiicola</name>
    <dbReference type="NCBI Taxonomy" id="2303421"/>
    <lineage>
        <taxon>Bacteria</taxon>
        <taxon>Bacillati</taxon>
        <taxon>Actinomycetota</taxon>
        <taxon>Actinomycetes</taxon>
        <taxon>Streptosporangiales</taxon>
        <taxon>Thermomonosporaceae</taxon>
        <taxon>Actinomadura</taxon>
    </lineage>
</organism>
<dbReference type="EMBL" id="QVNQ01000001">
    <property type="protein sequence ID" value="RFS87048.1"/>
    <property type="molecule type" value="Genomic_DNA"/>
</dbReference>
<accession>A0A372GNS1</accession>
<evidence type="ECO:0000313" key="3">
    <source>
        <dbReference type="Proteomes" id="UP000262882"/>
    </source>
</evidence>
<keyword evidence="1" id="KW-1133">Transmembrane helix</keyword>
<proteinExistence type="predicted"/>
<evidence type="ECO:0000256" key="1">
    <source>
        <dbReference type="SAM" id="Phobius"/>
    </source>
</evidence>
<sequence>MAQTRTEPVERRDDDALPEDAATRHLCIGVYLDRAFQRMVLRRIHNEPLRVVPPSYGFDLVPVITHAWRAWIIETAQRMALLTALAVVLAVHRAAFVAVLAILVLWFMTRMVLKHAPAAIALHAKEKVDAWLRRSRWKSEGLNLEHQKRLTLLSLAGCVAAAMTPSLVAGAAGMSPAELWRLAVVLVLGLAAIVVTGELFFRAAINDAHHGDLAEPRKSSHRQVVIARQQRHPYVIYRRPPSVPKEQSDALKQAGRSLDDEAVSQFVGAGKLVHRWLPPVTVQLLHTDEDKNKPLEMREWATPPFATRTLIQRLARTMEMLAEADEATRVPGLTVRDRLYVAEADVHRCPAWLWSSPSQDEINRIIGDPHGLVHHFLEASVSMRGGELVTTVFLRVTVKGRTLSLDFAACALTRTPDAYHSLGVHGRSGPGAVLRIILRKLRDLPVEVADLWHLVEVPPLLYGALRARAARAPLPICGEVSVREDKAMPWDKAELDRPMIHDYIKIIQERLLAATEDFLSAHKVDTSNLRRQAQQIINQGVLNMGRGSVEVNQSAIGPGARWHDEREIPGDS</sequence>
<keyword evidence="3" id="KW-1185">Reference proteome</keyword>
<keyword evidence="1" id="KW-0812">Transmembrane</keyword>
<reference evidence="2 3" key="1">
    <citation type="submission" date="2018-08" db="EMBL/GenBank/DDBJ databases">
        <title>Actinomadura spongicola sp. nov., isolated from marine sponge Leucetta chagosensis.</title>
        <authorList>
            <person name="Li L."/>
            <person name="Lin H.W."/>
        </authorList>
    </citation>
    <scope>NUCLEOTIDE SEQUENCE [LARGE SCALE GENOMIC DNA]</scope>
    <source>
        <strain evidence="2 3">LHW52907</strain>
    </source>
</reference>
<name>A0A372GNS1_9ACTN</name>